<comment type="caution">
    <text evidence="4">The sequence shown here is derived from an EMBL/GenBank/DDBJ whole genome shotgun (WGS) entry which is preliminary data.</text>
</comment>
<proteinExistence type="predicted"/>
<evidence type="ECO:0000313" key="4">
    <source>
        <dbReference type="EMBL" id="RXH81642.1"/>
    </source>
</evidence>
<name>A0A498IHY1_MALDO</name>
<sequence length="233" mass="26900">MILKEPFAGFSSAVPGSEIPTWFMHQSVGTSLSIEVRPHWCSSKFKGVAVSAVFGVCENATIHRVDLNSTDDPMIRCELDTDKGTMSPGIVFPFTKDIRIEADHLWLSYLSRNGFPVSAFEWWKCRHIQASFKSSVPGLEVKMCGLRLVYEQDMEEIFRADFDESSVGLRGAVITGQCRDIYECYDEVERRESEVHFPVLRVLVLCCRLRRCRFEFFYCRHETADEKWEMQIQ</sequence>
<dbReference type="Pfam" id="PF20160">
    <property type="entry name" value="C-JID"/>
    <property type="match status" value="1"/>
</dbReference>
<evidence type="ECO:0000313" key="5">
    <source>
        <dbReference type="Proteomes" id="UP000290289"/>
    </source>
</evidence>
<evidence type="ECO:0000259" key="3">
    <source>
        <dbReference type="Pfam" id="PF20160"/>
    </source>
</evidence>
<evidence type="ECO:0000256" key="2">
    <source>
        <dbReference type="ARBA" id="ARBA00022737"/>
    </source>
</evidence>
<reference evidence="4 5" key="1">
    <citation type="submission" date="2018-10" db="EMBL/GenBank/DDBJ databases">
        <title>A high-quality apple genome assembly.</title>
        <authorList>
            <person name="Hu J."/>
        </authorList>
    </citation>
    <scope>NUCLEOTIDE SEQUENCE [LARGE SCALE GENOMIC DNA]</scope>
    <source>
        <strain evidence="5">cv. HFTH1</strain>
        <tissue evidence="4">Young leaf</tissue>
    </source>
</reference>
<accession>A0A498IHY1</accession>
<keyword evidence="2" id="KW-0677">Repeat</keyword>
<organism evidence="4 5">
    <name type="scientific">Malus domestica</name>
    <name type="common">Apple</name>
    <name type="synonym">Pyrus malus</name>
    <dbReference type="NCBI Taxonomy" id="3750"/>
    <lineage>
        <taxon>Eukaryota</taxon>
        <taxon>Viridiplantae</taxon>
        <taxon>Streptophyta</taxon>
        <taxon>Embryophyta</taxon>
        <taxon>Tracheophyta</taxon>
        <taxon>Spermatophyta</taxon>
        <taxon>Magnoliopsida</taxon>
        <taxon>eudicotyledons</taxon>
        <taxon>Gunneridae</taxon>
        <taxon>Pentapetalae</taxon>
        <taxon>rosids</taxon>
        <taxon>fabids</taxon>
        <taxon>Rosales</taxon>
        <taxon>Rosaceae</taxon>
        <taxon>Amygdaloideae</taxon>
        <taxon>Maleae</taxon>
        <taxon>Malus</taxon>
    </lineage>
</organism>
<dbReference type="AlphaFoldDB" id="A0A498IHY1"/>
<gene>
    <name evidence="4" type="ORF">DVH24_035063</name>
</gene>
<keyword evidence="1" id="KW-0433">Leucine-rich repeat</keyword>
<dbReference type="InterPro" id="IPR045344">
    <property type="entry name" value="C-JID"/>
</dbReference>
<dbReference type="EMBL" id="RDQH01000338">
    <property type="protein sequence ID" value="RXH81642.1"/>
    <property type="molecule type" value="Genomic_DNA"/>
</dbReference>
<protein>
    <recommendedName>
        <fullName evidence="3">C-JID domain-containing protein</fullName>
    </recommendedName>
</protein>
<evidence type="ECO:0000256" key="1">
    <source>
        <dbReference type="ARBA" id="ARBA00022614"/>
    </source>
</evidence>
<dbReference type="Proteomes" id="UP000290289">
    <property type="component" value="Chromosome 12"/>
</dbReference>
<feature type="domain" description="C-JID" evidence="3">
    <location>
        <begin position="14"/>
        <end position="155"/>
    </location>
</feature>
<keyword evidence="5" id="KW-1185">Reference proteome</keyword>